<dbReference type="EMBL" id="GGEC01044120">
    <property type="protein sequence ID" value="MBX24604.1"/>
    <property type="molecule type" value="Transcribed_RNA"/>
</dbReference>
<proteinExistence type="predicted"/>
<dbReference type="AlphaFoldDB" id="A0A2P2M323"/>
<feature type="transmembrane region" description="Helical" evidence="1">
    <location>
        <begin position="50"/>
        <end position="69"/>
    </location>
</feature>
<keyword evidence="1" id="KW-1133">Transmembrane helix</keyword>
<evidence type="ECO:0000256" key="1">
    <source>
        <dbReference type="SAM" id="Phobius"/>
    </source>
</evidence>
<organism evidence="2">
    <name type="scientific">Rhizophora mucronata</name>
    <name type="common">Asiatic mangrove</name>
    <dbReference type="NCBI Taxonomy" id="61149"/>
    <lineage>
        <taxon>Eukaryota</taxon>
        <taxon>Viridiplantae</taxon>
        <taxon>Streptophyta</taxon>
        <taxon>Embryophyta</taxon>
        <taxon>Tracheophyta</taxon>
        <taxon>Spermatophyta</taxon>
        <taxon>Magnoliopsida</taxon>
        <taxon>eudicotyledons</taxon>
        <taxon>Gunneridae</taxon>
        <taxon>Pentapetalae</taxon>
        <taxon>rosids</taxon>
        <taxon>fabids</taxon>
        <taxon>Malpighiales</taxon>
        <taxon>Rhizophoraceae</taxon>
        <taxon>Rhizophora</taxon>
    </lineage>
</organism>
<keyword evidence="1" id="KW-0812">Transmembrane</keyword>
<sequence length="111" mass="13184">MMCIQIHSSVLLKCTVLNLNKLRNLVSIMLMLIHPITINNRSICIFARCLVLRIFPSLVFLILLLLLILHRRRFTQQQYLPAPDQLATGKRPKKKNKNKERIIQFSHEYFW</sequence>
<keyword evidence="1" id="KW-0472">Membrane</keyword>
<protein>
    <submittedName>
        <fullName evidence="2">Uncharacterized protein</fullName>
    </submittedName>
</protein>
<reference evidence="2" key="1">
    <citation type="submission" date="2018-02" db="EMBL/GenBank/DDBJ databases">
        <title>Rhizophora mucronata_Transcriptome.</title>
        <authorList>
            <person name="Meera S.P."/>
            <person name="Sreeshan A."/>
            <person name="Augustine A."/>
        </authorList>
    </citation>
    <scope>NUCLEOTIDE SEQUENCE</scope>
    <source>
        <tissue evidence="2">Leaf</tissue>
    </source>
</reference>
<name>A0A2P2M323_RHIMU</name>
<accession>A0A2P2M323</accession>
<evidence type="ECO:0000313" key="2">
    <source>
        <dbReference type="EMBL" id="MBX24604.1"/>
    </source>
</evidence>